<evidence type="ECO:0000256" key="1">
    <source>
        <dbReference type="ARBA" id="ARBA00004613"/>
    </source>
</evidence>
<dbReference type="InterPro" id="IPR035940">
    <property type="entry name" value="CAP_sf"/>
</dbReference>
<evidence type="ECO:0000256" key="3">
    <source>
        <dbReference type="SAM" id="MobiDB-lite"/>
    </source>
</evidence>
<sequence>MLRFRSLGNKSNQFTQLIWANTEKIGCGKAKFIVNNFKTTIAERLVCNFAPKGNIHGKPVYIIGYAATQCSDNMQPDSFFSGLCSRKDQTNEIFNTRKASSGVVISSTPVATSLLRIRNLFNDSTVNEIDPVYSNLKLMENETKKECLQINKKSSSIVSQDIFFDAVKRSNPLNNEHFWINYKNNSYDNYNFHQHDKGYSRVYHGHEHKNEFDSIRSENDFTTTLPTYKEQDYRKHNINPQCTRNMKSMVAKFYKLGNKKKNPLLTKISKIIITIRLNLREEENTIRITGSNSKRSIPEDDLNYKPFWQIDDYTNKKKQQQKSIRYTTLGNRKNKKSKTTKRTSKMVFKTEHITLKFNNEQKSNSNRVTEKYLSFDELMHLRKFNTGNYSGRRLLDTKPSDNEGIKLLRESDTTKSTQSTEYTANTPFIRMKHCTRKLTCTWTAASLTDSAGSIIPGEAGNIGSRTPPGYVEGCTRTSTCTRDYMNRNKMATLHIETTTPEFDTGDDEDYCERRSLNRRNSNESTLIKINENITSNENSLNISAIDEVHHVSVSFDGCICDNNNIRNKRNHLNQNSGKETLLNYRNIKREKNNGQNIYERNILSYGDLFYYVLNKFFNNLKSKNSLCVKNNCVCNNTNTVNYLNLLTYLSLFLCVCHYLFML</sequence>
<protein>
    <recommendedName>
        <fullName evidence="6">SCP domain-containing protein</fullName>
    </recommendedName>
</protein>
<proteinExistence type="predicted"/>
<feature type="region of interest" description="Disordered" evidence="3">
    <location>
        <begin position="319"/>
        <end position="342"/>
    </location>
</feature>
<dbReference type="AlphaFoldDB" id="A0AAU9V263"/>
<comment type="subcellular location">
    <subcellularLocation>
        <location evidence="1">Secreted</location>
    </subcellularLocation>
</comment>
<keyword evidence="5" id="KW-1185">Reference proteome</keyword>
<comment type="caution">
    <text evidence="4">The sequence shown here is derived from an EMBL/GenBank/DDBJ whole genome shotgun (WGS) entry which is preliminary data.</text>
</comment>
<keyword evidence="2" id="KW-0964">Secreted</keyword>
<dbReference type="SUPFAM" id="SSF55797">
    <property type="entry name" value="PR-1-like"/>
    <property type="match status" value="1"/>
</dbReference>
<feature type="compositionally biased region" description="Basic residues" evidence="3">
    <location>
        <begin position="332"/>
        <end position="342"/>
    </location>
</feature>
<evidence type="ECO:0000313" key="4">
    <source>
        <dbReference type="EMBL" id="CAH2105459.1"/>
    </source>
</evidence>
<organism evidence="4 5">
    <name type="scientific">Euphydryas editha</name>
    <name type="common">Edith's checkerspot</name>
    <dbReference type="NCBI Taxonomy" id="104508"/>
    <lineage>
        <taxon>Eukaryota</taxon>
        <taxon>Metazoa</taxon>
        <taxon>Ecdysozoa</taxon>
        <taxon>Arthropoda</taxon>
        <taxon>Hexapoda</taxon>
        <taxon>Insecta</taxon>
        <taxon>Pterygota</taxon>
        <taxon>Neoptera</taxon>
        <taxon>Endopterygota</taxon>
        <taxon>Lepidoptera</taxon>
        <taxon>Glossata</taxon>
        <taxon>Ditrysia</taxon>
        <taxon>Papilionoidea</taxon>
        <taxon>Nymphalidae</taxon>
        <taxon>Nymphalinae</taxon>
        <taxon>Euphydryas</taxon>
    </lineage>
</organism>
<reference evidence="4" key="1">
    <citation type="submission" date="2022-03" db="EMBL/GenBank/DDBJ databases">
        <authorList>
            <person name="Tunstrom K."/>
        </authorList>
    </citation>
    <scope>NUCLEOTIDE SEQUENCE</scope>
</reference>
<gene>
    <name evidence="4" type="ORF">EEDITHA_LOCUS19712</name>
</gene>
<dbReference type="Proteomes" id="UP001153954">
    <property type="component" value="Unassembled WGS sequence"/>
</dbReference>
<dbReference type="Gene3D" id="3.40.33.10">
    <property type="entry name" value="CAP"/>
    <property type="match status" value="1"/>
</dbReference>
<evidence type="ECO:0008006" key="6">
    <source>
        <dbReference type="Google" id="ProtNLM"/>
    </source>
</evidence>
<dbReference type="EMBL" id="CAKOGL010000028">
    <property type="protein sequence ID" value="CAH2105459.1"/>
    <property type="molecule type" value="Genomic_DNA"/>
</dbReference>
<evidence type="ECO:0000313" key="5">
    <source>
        <dbReference type="Proteomes" id="UP001153954"/>
    </source>
</evidence>
<evidence type="ECO:0000256" key="2">
    <source>
        <dbReference type="ARBA" id="ARBA00022525"/>
    </source>
</evidence>
<feature type="compositionally biased region" description="Polar residues" evidence="3">
    <location>
        <begin position="321"/>
        <end position="330"/>
    </location>
</feature>
<accession>A0AAU9V263</accession>
<name>A0AAU9V263_EUPED</name>